<dbReference type="AlphaFoldDB" id="A0A8S1U3Q5"/>
<protein>
    <submittedName>
        <fullName evidence="1">Uncharacterized protein</fullName>
    </submittedName>
</protein>
<accession>A0A8S1U3Q5</accession>
<keyword evidence="2" id="KW-1185">Reference proteome</keyword>
<dbReference type="Proteomes" id="UP000683925">
    <property type="component" value="Unassembled WGS sequence"/>
</dbReference>
<evidence type="ECO:0000313" key="1">
    <source>
        <dbReference type="EMBL" id="CAD8158693.1"/>
    </source>
</evidence>
<sequence>MIEDQGEDFSQSGLNSIRLQVCLEQQNQLLSLNILTLLCNILQQTNLVIEMLALFQTLAIPVIIFNSS</sequence>
<evidence type="ECO:0000313" key="2">
    <source>
        <dbReference type="Proteomes" id="UP000683925"/>
    </source>
</evidence>
<comment type="caution">
    <text evidence="1">The sequence shown here is derived from an EMBL/GenBank/DDBJ whole genome shotgun (WGS) entry which is preliminary data.</text>
</comment>
<dbReference type="EMBL" id="CAJJDP010000035">
    <property type="protein sequence ID" value="CAD8158693.1"/>
    <property type="molecule type" value="Genomic_DNA"/>
</dbReference>
<name>A0A8S1U3Q5_PAROT</name>
<proteinExistence type="predicted"/>
<gene>
    <name evidence="1" type="ORF">POCTA_138.1.T0350340</name>
</gene>
<organism evidence="1 2">
    <name type="scientific">Paramecium octaurelia</name>
    <dbReference type="NCBI Taxonomy" id="43137"/>
    <lineage>
        <taxon>Eukaryota</taxon>
        <taxon>Sar</taxon>
        <taxon>Alveolata</taxon>
        <taxon>Ciliophora</taxon>
        <taxon>Intramacronucleata</taxon>
        <taxon>Oligohymenophorea</taxon>
        <taxon>Peniculida</taxon>
        <taxon>Parameciidae</taxon>
        <taxon>Paramecium</taxon>
    </lineage>
</organism>
<reference evidence="1" key="1">
    <citation type="submission" date="2021-01" db="EMBL/GenBank/DDBJ databases">
        <authorList>
            <consortium name="Genoscope - CEA"/>
            <person name="William W."/>
        </authorList>
    </citation>
    <scope>NUCLEOTIDE SEQUENCE</scope>
</reference>